<dbReference type="HOGENOM" id="CLU_021164_3_1_1"/>
<evidence type="ECO:0000313" key="1">
    <source>
        <dbReference type="EMBL" id="KIM85687.1"/>
    </source>
</evidence>
<gene>
    <name evidence="1" type="ORF">PILCRDRAFT_341329</name>
</gene>
<proteinExistence type="predicted"/>
<dbReference type="Proteomes" id="UP000054166">
    <property type="component" value="Unassembled WGS sequence"/>
</dbReference>
<dbReference type="AlphaFoldDB" id="A0A0C3C7P2"/>
<protein>
    <recommendedName>
        <fullName evidence="3">F-box domain-containing protein</fullName>
    </recommendedName>
</protein>
<accession>A0A0C3C7P2</accession>
<organism evidence="1 2">
    <name type="scientific">Piloderma croceum (strain F 1598)</name>
    <dbReference type="NCBI Taxonomy" id="765440"/>
    <lineage>
        <taxon>Eukaryota</taxon>
        <taxon>Fungi</taxon>
        <taxon>Dikarya</taxon>
        <taxon>Basidiomycota</taxon>
        <taxon>Agaricomycotina</taxon>
        <taxon>Agaricomycetes</taxon>
        <taxon>Agaricomycetidae</taxon>
        <taxon>Atheliales</taxon>
        <taxon>Atheliaceae</taxon>
        <taxon>Piloderma</taxon>
    </lineage>
</organism>
<keyword evidence="2" id="KW-1185">Reference proteome</keyword>
<reference evidence="2" key="2">
    <citation type="submission" date="2015-01" db="EMBL/GenBank/DDBJ databases">
        <title>Evolutionary Origins and Diversification of the Mycorrhizal Mutualists.</title>
        <authorList>
            <consortium name="DOE Joint Genome Institute"/>
            <consortium name="Mycorrhizal Genomics Consortium"/>
            <person name="Kohler A."/>
            <person name="Kuo A."/>
            <person name="Nagy L.G."/>
            <person name="Floudas D."/>
            <person name="Copeland A."/>
            <person name="Barry K.W."/>
            <person name="Cichocki N."/>
            <person name="Veneault-Fourrey C."/>
            <person name="LaButti K."/>
            <person name="Lindquist E.A."/>
            <person name="Lipzen A."/>
            <person name="Lundell T."/>
            <person name="Morin E."/>
            <person name="Murat C."/>
            <person name="Riley R."/>
            <person name="Ohm R."/>
            <person name="Sun H."/>
            <person name="Tunlid A."/>
            <person name="Henrissat B."/>
            <person name="Grigoriev I.V."/>
            <person name="Hibbett D.S."/>
            <person name="Martin F."/>
        </authorList>
    </citation>
    <scope>NUCLEOTIDE SEQUENCE [LARGE SCALE GENOMIC DNA]</scope>
    <source>
        <strain evidence="2">F 1598</strain>
    </source>
</reference>
<dbReference type="EMBL" id="KN832984">
    <property type="protein sequence ID" value="KIM85687.1"/>
    <property type="molecule type" value="Genomic_DNA"/>
</dbReference>
<dbReference type="InterPro" id="IPR032675">
    <property type="entry name" value="LRR_dom_sf"/>
</dbReference>
<dbReference type="OrthoDB" id="2663142at2759"/>
<sequence length="469" mass="53923">MAHRALSIPDIVYLVFDQVGEDKPTLARSARCCKAFHKPSLDRLWRDLPSVFPLWNLLPPMKDRMIEPGHDEIWERFDLYAHRVRTWVHAHDAQFPLYLQHLEGRPGIMSFSSLLELQLNTRNELPAVFLLPLSLHRLHINFSFWRRKDSQQDEQYLFAAVDQAHFLEQLTLCGPVPLKPFARLPELRHLRILELGDAELPYGAMAILSSLPALTRLRLPKTSWTDAPRTGFRSLESLTLSGNASQIVQLLQSLTTTNLRAITIHNSVLDMSPSSLTDWQQCFKTLEQKFESSLRSFDMEAVAREDGLSVMKLFEPLMGLHQLEEFRLSELITLSPQVVSAMTSSWPHLRRFMLDIPPILADSSQNVNDCQPYAFHCLTLVARHCPKLTALYIGIGDHDLPTVSEFPLLSHGLADLRLHTPYIHDNVHLARLLDRIFPMLVEVRVNHALRNHSQEWDGFGLIRDERWST</sequence>
<dbReference type="STRING" id="765440.A0A0C3C7P2"/>
<name>A0A0C3C7P2_PILCF</name>
<dbReference type="InParanoid" id="A0A0C3C7P2"/>
<reference evidence="1 2" key="1">
    <citation type="submission" date="2014-04" db="EMBL/GenBank/DDBJ databases">
        <authorList>
            <consortium name="DOE Joint Genome Institute"/>
            <person name="Kuo A."/>
            <person name="Tarkka M."/>
            <person name="Buscot F."/>
            <person name="Kohler A."/>
            <person name="Nagy L.G."/>
            <person name="Floudas D."/>
            <person name="Copeland A."/>
            <person name="Barry K.W."/>
            <person name="Cichocki N."/>
            <person name="Veneault-Fourrey C."/>
            <person name="LaButti K."/>
            <person name="Lindquist E.A."/>
            <person name="Lipzen A."/>
            <person name="Lundell T."/>
            <person name="Morin E."/>
            <person name="Murat C."/>
            <person name="Sun H."/>
            <person name="Tunlid A."/>
            <person name="Henrissat B."/>
            <person name="Grigoriev I.V."/>
            <person name="Hibbett D.S."/>
            <person name="Martin F."/>
            <person name="Nordberg H.P."/>
            <person name="Cantor M.N."/>
            <person name="Hua S.X."/>
        </authorList>
    </citation>
    <scope>NUCLEOTIDE SEQUENCE [LARGE SCALE GENOMIC DNA]</scope>
    <source>
        <strain evidence="1 2">F 1598</strain>
    </source>
</reference>
<evidence type="ECO:0000313" key="2">
    <source>
        <dbReference type="Proteomes" id="UP000054166"/>
    </source>
</evidence>
<dbReference type="Gene3D" id="3.80.10.10">
    <property type="entry name" value="Ribonuclease Inhibitor"/>
    <property type="match status" value="1"/>
</dbReference>
<evidence type="ECO:0008006" key="3">
    <source>
        <dbReference type="Google" id="ProtNLM"/>
    </source>
</evidence>
<dbReference type="SUPFAM" id="SSF52047">
    <property type="entry name" value="RNI-like"/>
    <property type="match status" value="1"/>
</dbReference>